<dbReference type="AlphaFoldDB" id="A0A7I7X4F8"/>
<sequence length="116" mass="11117">MATDGVLRPGSATDVYAPTIGVNALQNVPPTARRNYQGGTMGALRLSGKTLASSVAIAGLATAAVVIVAGPGSAGPASADPESVDTSETVSTPSTTGAATTTISESTSVSAPATGN</sequence>
<evidence type="ECO:0000256" key="1">
    <source>
        <dbReference type="SAM" id="MobiDB-lite"/>
    </source>
</evidence>
<evidence type="ECO:0000313" key="2">
    <source>
        <dbReference type="EMBL" id="BBZ24085.1"/>
    </source>
</evidence>
<dbReference type="Proteomes" id="UP000467260">
    <property type="component" value="Chromosome"/>
</dbReference>
<keyword evidence="3" id="KW-1185">Reference proteome</keyword>
<evidence type="ECO:0000313" key="3">
    <source>
        <dbReference type="Proteomes" id="UP000467260"/>
    </source>
</evidence>
<accession>A0A7I7X4F8</accession>
<feature type="compositionally biased region" description="Low complexity" evidence="1">
    <location>
        <begin position="89"/>
        <end position="116"/>
    </location>
</feature>
<gene>
    <name evidence="2" type="ORF">MHIB_25030</name>
</gene>
<protein>
    <submittedName>
        <fullName evidence="2">Uncharacterized protein</fullName>
    </submittedName>
</protein>
<proteinExistence type="predicted"/>
<reference evidence="2 3" key="1">
    <citation type="journal article" date="2019" name="Emerg. Microbes Infect.">
        <title>Comprehensive subspecies identification of 175 nontuberculous mycobacteria species based on 7547 genomic profiles.</title>
        <authorList>
            <person name="Matsumoto Y."/>
            <person name="Kinjo T."/>
            <person name="Motooka D."/>
            <person name="Nabeya D."/>
            <person name="Jung N."/>
            <person name="Uechi K."/>
            <person name="Horii T."/>
            <person name="Iida T."/>
            <person name="Fujita J."/>
            <person name="Nakamura S."/>
        </authorList>
    </citation>
    <scope>NUCLEOTIDE SEQUENCE [LARGE SCALE GENOMIC DNA]</scope>
    <source>
        <strain evidence="2 3">JCM 13571</strain>
    </source>
</reference>
<feature type="compositionally biased region" description="Low complexity" evidence="1">
    <location>
        <begin position="71"/>
        <end position="81"/>
    </location>
</feature>
<name>A0A7I7X4F8_9MYCO</name>
<dbReference type="KEGG" id="mhib:MHIB_25030"/>
<organism evidence="2 3">
    <name type="scientific">Mycolicibacter hiberniae</name>
    <dbReference type="NCBI Taxonomy" id="29314"/>
    <lineage>
        <taxon>Bacteria</taxon>
        <taxon>Bacillati</taxon>
        <taxon>Actinomycetota</taxon>
        <taxon>Actinomycetes</taxon>
        <taxon>Mycobacteriales</taxon>
        <taxon>Mycobacteriaceae</taxon>
        <taxon>Mycolicibacter</taxon>
    </lineage>
</organism>
<feature type="region of interest" description="Disordered" evidence="1">
    <location>
        <begin position="71"/>
        <end position="116"/>
    </location>
</feature>
<dbReference type="EMBL" id="AP022609">
    <property type="protein sequence ID" value="BBZ24085.1"/>
    <property type="molecule type" value="Genomic_DNA"/>
</dbReference>